<dbReference type="OrthoDB" id="9813903at2"/>
<evidence type="ECO:0000259" key="4">
    <source>
        <dbReference type="PROSITE" id="PS50113"/>
    </source>
</evidence>
<evidence type="ECO:0000259" key="5">
    <source>
        <dbReference type="PROSITE" id="PS50887"/>
    </source>
</evidence>
<evidence type="ECO:0000256" key="3">
    <source>
        <dbReference type="SAM" id="Phobius"/>
    </source>
</evidence>
<evidence type="ECO:0000313" key="7">
    <source>
        <dbReference type="Proteomes" id="UP000252884"/>
    </source>
</evidence>
<dbReference type="InterPro" id="IPR000700">
    <property type="entry name" value="PAS-assoc_C"/>
</dbReference>
<keyword evidence="3" id="KW-1133">Transmembrane helix</keyword>
<protein>
    <recommendedName>
        <fullName evidence="1">diguanylate cyclase</fullName>
        <ecNumber evidence="1">2.7.7.65</ecNumber>
    </recommendedName>
</protein>
<feature type="transmembrane region" description="Helical" evidence="3">
    <location>
        <begin position="33"/>
        <end position="52"/>
    </location>
</feature>
<dbReference type="GO" id="GO:0052621">
    <property type="term" value="F:diguanylate cyclase activity"/>
    <property type="evidence" value="ECO:0007669"/>
    <property type="project" value="UniProtKB-EC"/>
</dbReference>
<dbReference type="Pfam" id="PF00990">
    <property type="entry name" value="GGDEF"/>
    <property type="match status" value="1"/>
</dbReference>
<dbReference type="PROSITE" id="PS50887">
    <property type="entry name" value="GGDEF"/>
    <property type="match status" value="1"/>
</dbReference>
<dbReference type="SMART" id="SM00086">
    <property type="entry name" value="PAC"/>
    <property type="match status" value="1"/>
</dbReference>
<dbReference type="InterPro" id="IPR029787">
    <property type="entry name" value="Nucleotide_cyclase"/>
</dbReference>
<dbReference type="CDD" id="cd01949">
    <property type="entry name" value="GGDEF"/>
    <property type="match status" value="1"/>
</dbReference>
<dbReference type="PROSITE" id="PS50113">
    <property type="entry name" value="PAC"/>
    <property type="match status" value="1"/>
</dbReference>
<dbReference type="RefSeq" id="WP_114470391.1">
    <property type="nucleotide sequence ID" value="NZ_QPJK01000007.1"/>
</dbReference>
<sequence length="672" mass="75404">MQSPETGSAPLEAAQRQRGPVTLLLRRRNHREWMLWALAWLLVLALAWHVSWRARDRIVAQDMQRLQGQAQAVEIHLTRHLKAISAALAGAGQLLPPDLAAAPSVPFPLKLLVEAMPGVRGLQITDRDGRVLAASQPELTDRDVSARPYFMTVRASSQPDTLYVSPPFRSVLGNFTTVLSRTLHDTDGRFSGVISASLDVDYFEIVLRALLYAPDARATIAHGDGPIIMSSPLEDARIGFDLNQPGSLFRVHMQSGRMHNLLQGRMVGKSEMRMMALRAVEPAALLLDRPLVVYMSRHTDAVLAPWWAELRTELLLLVLTMAVSAVWLRWHQGRRHLQERTERKAAQAERESARRLEFGLRGADLGLWEWNLADDTITVNAREMEMLGYPPTDEPLSAEFWRALLHSDDQAETERAIAAHLRNEAPSYRLEHRYRHRDGHWIWVLTHAMVMQRTARGKPLRVVGTHLDISERKRSQLELERMNAQLAALSLTDGLTGVANRRQFDQTLALEWARGLRNHQPLALLMLDVDHFKRYNDHLGHPEGDAALRAVAQVLSGCLRTPVEKLMRYGGEEFAVLLIDADAHAGARVAQRCLDAIAQARLPHPDSPLSPWISVSIGVASLVPQPEHVQEQLVMAADAALYRAKEQGRVRYEIATADDTLKRPTGLQPLMP</sequence>
<accession>A0A368XPE2</accession>
<dbReference type="CDD" id="cd12915">
    <property type="entry name" value="PDC2_DGC_like"/>
    <property type="match status" value="1"/>
</dbReference>
<keyword evidence="7" id="KW-1185">Reference proteome</keyword>
<dbReference type="InterPro" id="IPR013655">
    <property type="entry name" value="PAS_fold_3"/>
</dbReference>
<evidence type="ECO:0000256" key="2">
    <source>
        <dbReference type="ARBA" id="ARBA00034247"/>
    </source>
</evidence>
<dbReference type="CDD" id="cd00130">
    <property type="entry name" value="PAS"/>
    <property type="match status" value="1"/>
</dbReference>
<gene>
    <name evidence="6" type="ORF">DES41_107413</name>
</gene>
<dbReference type="GO" id="GO:0043709">
    <property type="term" value="P:cell adhesion involved in single-species biofilm formation"/>
    <property type="evidence" value="ECO:0007669"/>
    <property type="project" value="TreeGrafter"/>
</dbReference>
<reference evidence="6 7" key="1">
    <citation type="submission" date="2018-07" db="EMBL/GenBank/DDBJ databases">
        <title>Genomic Encyclopedia of Type Strains, Phase IV (KMG-IV): sequencing the most valuable type-strain genomes for metagenomic binning, comparative biology and taxonomic classification.</title>
        <authorList>
            <person name="Goeker M."/>
        </authorList>
    </citation>
    <scope>NUCLEOTIDE SEQUENCE [LARGE SCALE GENOMIC DNA]</scope>
    <source>
        <strain evidence="6 7">DSM 21634</strain>
    </source>
</reference>
<dbReference type="Gene3D" id="3.30.450.20">
    <property type="entry name" value="PAS domain"/>
    <property type="match status" value="2"/>
</dbReference>
<feature type="domain" description="GGDEF" evidence="5">
    <location>
        <begin position="520"/>
        <end position="657"/>
    </location>
</feature>
<dbReference type="InterPro" id="IPR043128">
    <property type="entry name" value="Rev_trsase/Diguanyl_cyclase"/>
</dbReference>
<dbReference type="InterPro" id="IPR000014">
    <property type="entry name" value="PAS"/>
</dbReference>
<keyword evidence="3" id="KW-0812">Transmembrane</keyword>
<name>A0A368XPE2_9BURK</name>
<dbReference type="InterPro" id="IPR035965">
    <property type="entry name" value="PAS-like_dom_sf"/>
</dbReference>
<dbReference type="EMBL" id="QPJK01000007">
    <property type="protein sequence ID" value="RCW68888.1"/>
    <property type="molecule type" value="Genomic_DNA"/>
</dbReference>
<dbReference type="SMART" id="SM00267">
    <property type="entry name" value="GGDEF"/>
    <property type="match status" value="1"/>
</dbReference>
<comment type="catalytic activity">
    <reaction evidence="2">
        <text>2 GTP = 3',3'-c-di-GMP + 2 diphosphate</text>
        <dbReference type="Rhea" id="RHEA:24898"/>
        <dbReference type="ChEBI" id="CHEBI:33019"/>
        <dbReference type="ChEBI" id="CHEBI:37565"/>
        <dbReference type="ChEBI" id="CHEBI:58805"/>
        <dbReference type="EC" id="2.7.7.65"/>
    </reaction>
</comment>
<proteinExistence type="predicted"/>
<dbReference type="InterPro" id="IPR000160">
    <property type="entry name" value="GGDEF_dom"/>
</dbReference>
<dbReference type="CDD" id="cd12914">
    <property type="entry name" value="PDC1_DGC_like"/>
    <property type="match status" value="1"/>
</dbReference>
<dbReference type="PANTHER" id="PTHR45138">
    <property type="entry name" value="REGULATORY COMPONENTS OF SENSORY TRANSDUCTION SYSTEM"/>
    <property type="match status" value="1"/>
</dbReference>
<keyword evidence="3" id="KW-0472">Membrane</keyword>
<dbReference type="GO" id="GO:0005886">
    <property type="term" value="C:plasma membrane"/>
    <property type="evidence" value="ECO:0007669"/>
    <property type="project" value="TreeGrafter"/>
</dbReference>
<dbReference type="GO" id="GO:1902201">
    <property type="term" value="P:negative regulation of bacterial-type flagellum-dependent cell motility"/>
    <property type="evidence" value="ECO:0007669"/>
    <property type="project" value="TreeGrafter"/>
</dbReference>
<dbReference type="SUPFAM" id="SSF55073">
    <property type="entry name" value="Nucleotide cyclase"/>
    <property type="match status" value="1"/>
</dbReference>
<comment type="caution">
    <text evidence="6">The sequence shown here is derived from an EMBL/GenBank/DDBJ whole genome shotgun (WGS) entry which is preliminary data.</text>
</comment>
<feature type="domain" description="PAC" evidence="4">
    <location>
        <begin position="428"/>
        <end position="481"/>
    </location>
</feature>
<organism evidence="6 7">
    <name type="scientific">Pseudorhodoferax soli</name>
    <dbReference type="NCBI Taxonomy" id="545864"/>
    <lineage>
        <taxon>Bacteria</taxon>
        <taxon>Pseudomonadati</taxon>
        <taxon>Pseudomonadota</taxon>
        <taxon>Betaproteobacteria</taxon>
        <taxon>Burkholderiales</taxon>
        <taxon>Comamonadaceae</taxon>
    </lineage>
</organism>
<dbReference type="NCBIfam" id="TIGR00229">
    <property type="entry name" value="sensory_box"/>
    <property type="match status" value="1"/>
</dbReference>
<dbReference type="InterPro" id="IPR001610">
    <property type="entry name" value="PAC"/>
</dbReference>
<dbReference type="Proteomes" id="UP000252884">
    <property type="component" value="Unassembled WGS sequence"/>
</dbReference>
<dbReference type="FunFam" id="3.30.70.270:FF:000001">
    <property type="entry name" value="Diguanylate cyclase domain protein"/>
    <property type="match status" value="1"/>
</dbReference>
<dbReference type="AlphaFoldDB" id="A0A368XPE2"/>
<evidence type="ECO:0000313" key="6">
    <source>
        <dbReference type="EMBL" id="RCW68888.1"/>
    </source>
</evidence>
<dbReference type="EC" id="2.7.7.65" evidence="1"/>
<dbReference type="SUPFAM" id="SSF55785">
    <property type="entry name" value="PYP-like sensor domain (PAS domain)"/>
    <property type="match status" value="1"/>
</dbReference>
<evidence type="ECO:0000256" key="1">
    <source>
        <dbReference type="ARBA" id="ARBA00012528"/>
    </source>
</evidence>
<dbReference type="Gene3D" id="3.30.70.270">
    <property type="match status" value="1"/>
</dbReference>
<dbReference type="PANTHER" id="PTHR45138:SF9">
    <property type="entry name" value="DIGUANYLATE CYCLASE DGCM-RELATED"/>
    <property type="match status" value="1"/>
</dbReference>
<dbReference type="NCBIfam" id="TIGR00254">
    <property type="entry name" value="GGDEF"/>
    <property type="match status" value="1"/>
</dbReference>
<dbReference type="Pfam" id="PF08447">
    <property type="entry name" value="PAS_3"/>
    <property type="match status" value="1"/>
</dbReference>
<dbReference type="InterPro" id="IPR050469">
    <property type="entry name" value="Diguanylate_Cyclase"/>
</dbReference>